<dbReference type="CDD" id="cd00405">
    <property type="entry name" value="PRAI"/>
    <property type="match status" value="1"/>
</dbReference>
<evidence type="ECO:0000256" key="6">
    <source>
        <dbReference type="ARBA" id="ARBA00022822"/>
    </source>
</evidence>
<name>A0ABN8G1Z3_9BACL</name>
<organism evidence="11 12">
    <name type="scientific">Paenibacillus allorhizoplanae</name>
    <dbReference type="NCBI Taxonomy" id="2905648"/>
    <lineage>
        <taxon>Bacteria</taxon>
        <taxon>Bacillati</taxon>
        <taxon>Bacillota</taxon>
        <taxon>Bacilli</taxon>
        <taxon>Bacillales</taxon>
        <taxon>Paenibacillaceae</taxon>
        <taxon>Paenibacillus</taxon>
    </lineage>
</organism>
<feature type="domain" description="N-(5'phosphoribosyl) anthranilate isomerase (PRAI)" evidence="10">
    <location>
        <begin position="9"/>
        <end position="227"/>
    </location>
</feature>
<evidence type="ECO:0000256" key="2">
    <source>
        <dbReference type="ARBA" id="ARBA00004664"/>
    </source>
</evidence>
<keyword evidence="7 9" id="KW-0057">Aromatic amino acid biosynthesis</keyword>
<evidence type="ECO:0000256" key="7">
    <source>
        <dbReference type="ARBA" id="ARBA00023141"/>
    </source>
</evidence>
<reference evidence="11" key="1">
    <citation type="submission" date="2022-01" db="EMBL/GenBank/DDBJ databases">
        <authorList>
            <person name="Criscuolo A."/>
        </authorList>
    </citation>
    <scope>NUCLEOTIDE SEQUENCE</scope>
    <source>
        <strain evidence="11">CIP111891</strain>
    </source>
</reference>
<evidence type="ECO:0000256" key="4">
    <source>
        <dbReference type="ARBA" id="ARBA00022272"/>
    </source>
</evidence>
<dbReference type="InterPro" id="IPR001240">
    <property type="entry name" value="PRAI_dom"/>
</dbReference>
<dbReference type="RefSeq" id="WP_236285379.1">
    <property type="nucleotide sequence ID" value="NZ_CAKMMW010000002.1"/>
</dbReference>
<dbReference type="EMBL" id="CAKMMW010000002">
    <property type="protein sequence ID" value="CAH1197190.1"/>
    <property type="molecule type" value="Genomic_DNA"/>
</dbReference>
<sequence length="232" mass="24946">MTVGTIPTVKICGLQSVEVLKSIVHLPIAHIGFVFAPSKRQVTPEKAAELIAYLKSEEANGQTVPLTVGVFVNPTKEQLVDILAATPLDVVQLHSLETPAFCGWVRDQFGVQVFKSVSISKTEDSIPSLSKVAEQLDPYIGHVDAILLDTFDPVYGGGSGTTFAWDCIPVYQEWARSAGIQLLVAGGLRHDNVDQLVDAYAPDGVDVSSGVETDGVKDIAKITAFVERVTRK</sequence>
<dbReference type="InterPro" id="IPR011060">
    <property type="entry name" value="RibuloseP-bd_barrel"/>
</dbReference>
<keyword evidence="12" id="KW-1185">Reference proteome</keyword>
<dbReference type="PANTHER" id="PTHR42894:SF1">
    <property type="entry name" value="N-(5'-PHOSPHORIBOSYL)ANTHRANILATE ISOMERASE"/>
    <property type="match status" value="1"/>
</dbReference>
<comment type="pathway">
    <text evidence="2 9">Amino-acid biosynthesis; L-tryptophan biosynthesis; L-tryptophan from chorismate: step 3/5.</text>
</comment>
<evidence type="ECO:0000256" key="3">
    <source>
        <dbReference type="ARBA" id="ARBA00012572"/>
    </source>
</evidence>
<evidence type="ECO:0000313" key="11">
    <source>
        <dbReference type="EMBL" id="CAH1197190.1"/>
    </source>
</evidence>
<dbReference type="PANTHER" id="PTHR42894">
    <property type="entry name" value="N-(5'-PHOSPHORIBOSYL)ANTHRANILATE ISOMERASE"/>
    <property type="match status" value="1"/>
</dbReference>
<protein>
    <recommendedName>
        <fullName evidence="4 9">N-(5'-phosphoribosyl)anthranilate isomerase</fullName>
        <shortName evidence="9">PRAI</shortName>
        <ecNumber evidence="3 9">5.3.1.24</ecNumber>
    </recommendedName>
</protein>
<proteinExistence type="inferred from homology"/>
<comment type="catalytic activity">
    <reaction evidence="1 9">
        <text>N-(5-phospho-beta-D-ribosyl)anthranilate = 1-(2-carboxyphenylamino)-1-deoxy-D-ribulose 5-phosphate</text>
        <dbReference type="Rhea" id="RHEA:21540"/>
        <dbReference type="ChEBI" id="CHEBI:18277"/>
        <dbReference type="ChEBI" id="CHEBI:58613"/>
        <dbReference type="EC" id="5.3.1.24"/>
    </reaction>
</comment>
<evidence type="ECO:0000259" key="10">
    <source>
        <dbReference type="Pfam" id="PF00697"/>
    </source>
</evidence>
<evidence type="ECO:0000256" key="1">
    <source>
        <dbReference type="ARBA" id="ARBA00001164"/>
    </source>
</evidence>
<dbReference type="InterPro" id="IPR044643">
    <property type="entry name" value="TrpF_fam"/>
</dbReference>
<dbReference type="Gene3D" id="3.20.20.70">
    <property type="entry name" value="Aldolase class I"/>
    <property type="match status" value="1"/>
</dbReference>
<dbReference type="Pfam" id="PF00697">
    <property type="entry name" value="PRAI"/>
    <property type="match status" value="1"/>
</dbReference>
<dbReference type="GO" id="GO:0004640">
    <property type="term" value="F:phosphoribosylanthranilate isomerase activity"/>
    <property type="evidence" value="ECO:0007669"/>
    <property type="project" value="UniProtKB-EC"/>
</dbReference>
<dbReference type="EC" id="5.3.1.24" evidence="3 9"/>
<dbReference type="SUPFAM" id="SSF51366">
    <property type="entry name" value="Ribulose-phoshate binding barrel"/>
    <property type="match status" value="1"/>
</dbReference>
<evidence type="ECO:0000256" key="8">
    <source>
        <dbReference type="ARBA" id="ARBA00023235"/>
    </source>
</evidence>
<comment type="similarity">
    <text evidence="9">Belongs to the TrpF family.</text>
</comment>
<evidence type="ECO:0000256" key="9">
    <source>
        <dbReference type="HAMAP-Rule" id="MF_00135"/>
    </source>
</evidence>
<dbReference type="HAMAP" id="MF_00135">
    <property type="entry name" value="PRAI"/>
    <property type="match status" value="1"/>
</dbReference>
<gene>
    <name evidence="9 11" type="primary">trpF</name>
    <name evidence="11" type="ORF">PAECIP111891_01105</name>
</gene>
<keyword evidence="6 9" id="KW-0822">Tryptophan biosynthesis</keyword>
<comment type="caution">
    <text evidence="11">The sequence shown here is derived from an EMBL/GenBank/DDBJ whole genome shotgun (WGS) entry which is preliminary data.</text>
</comment>
<keyword evidence="8 9" id="KW-0413">Isomerase</keyword>
<evidence type="ECO:0000313" key="12">
    <source>
        <dbReference type="Proteomes" id="UP000838821"/>
    </source>
</evidence>
<dbReference type="Proteomes" id="UP000838821">
    <property type="component" value="Unassembled WGS sequence"/>
</dbReference>
<keyword evidence="5 9" id="KW-0028">Amino-acid biosynthesis</keyword>
<dbReference type="InterPro" id="IPR013785">
    <property type="entry name" value="Aldolase_TIM"/>
</dbReference>
<accession>A0ABN8G1Z3</accession>
<evidence type="ECO:0000256" key="5">
    <source>
        <dbReference type="ARBA" id="ARBA00022605"/>
    </source>
</evidence>